<dbReference type="AlphaFoldDB" id="A0A168LNX7"/>
<dbReference type="GO" id="GO:0005829">
    <property type="term" value="C:cytosol"/>
    <property type="evidence" value="ECO:0007669"/>
    <property type="project" value="TreeGrafter"/>
</dbReference>
<dbReference type="NCBIfam" id="TIGR00004">
    <property type="entry name" value="Rid family detoxifying hydrolase"/>
    <property type="match status" value="1"/>
</dbReference>
<dbReference type="Proteomes" id="UP000077407">
    <property type="component" value="Unassembled WGS sequence"/>
</dbReference>
<dbReference type="RefSeq" id="WP_063556575.1">
    <property type="nucleotide sequence ID" value="NZ_LITT01000058.1"/>
</dbReference>
<accession>A0A168LNX7</accession>
<dbReference type="InterPro" id="IPR035959">
    <property type="entry name" value="RutC-like_sf"/>
</dbReference>
<dbReference type="PATRIC" id="fig|1538.10.peg.3329"/>
<dbReference type="Gene3D" id="3.30.1330.40">
    <property type="entry name" value="RutC-like"/>
    <property type="match status" value="1"/>
</dbReference>
<name>A0A168LNX7_9CLOT</name>
<evidence type="ECO:0000256" key="1">
    <source>
        <dbReference type="ARBA" id="ARBA00010552"/>
    </source>
</evidence>
<evidence type="ECO:0000313" key="3">
    <source>
        <dbReference type="Proteomes" id="UP000077407"/>
    </source>
</evidence>
<gene>
    <name evidence="2" type="primary">yabJ</name>
    <name evidence="2" type="ORF">WY13_03273</name>
</gene>
<reference evidence="2 3" key="1">
    <citation type="journal article" date="2015" name="Biotechnol. Bioeng.">
        <title>Genome sequence and phenotypic characterization of Caulobacter segnis.</title>
        <authorList>
            <person name="Patel S."/>
            <person name="Fletcher B."/>
            <person name="Scott D.C."/>
            <person name="Ely B."/>
        </authorList>
    </citation>
    <scope>NUCLEOTIDE SEQUENCE [LARGE SCALE GENOMIC DNA]</scope>
    <source>
        <strain evidence="2 3">ERI-2</strain>
    </source>
</reference>
<dbReference type="FunFam" id="3.30.1330.40:FF:000001">
    <property type="entry name" value="L-PSP family endoribonuclease"/>
    <property type="match status" value="1"/>
</dbReference>
<dbReference type="EMBL" id="LITT01000058">
    <property type="protein sequence ID" value="OAA83487.1"/>
    <property type="molecule type" value="Genomic_DNA"/>
</dbReference>
<dbReference type="InterPro" id="IPR006175">
    <property type="entry name" value="YjgF/YER057c/UK114"/>
</dbReference>
<sequence length="126" mass="13731">MEKEIISTKKAPGAVGPYSQAVKVGNFLFTSGQIPLDPSTGELVSSDIKKATERSLENIKALLEEAGTSFDKVIKTTVYVKNMSDFAAVNEVYAKYFKKDMPARSCVEVKLPKDALVEVEVIALVD</sequence>
<organism evidence="2 3">
    <name type="scientific">Clostridium ljungdahlii</name>
    <dbReference type="NCBI Taxonomy" id="1538"/>
    <lineage>
        <taxon>Bacteria</taxon>
        <taxon>Bacillati</taxon>
        <taxon>Bacillota</taxon>
        <taxon>Clostridia</taxon>
        <taxon>Eubacteriales</taxon>
        <taxon>Clostridiaceae</taxon>
        <taxon>Clostridium</taxon>
    </lineage>
</organism>
<comment type="caution">
    <text evidence="2">The sequence shown here is derived from an EMBL/GenBank/DDBJ whole genome shotgun (WGS) entry which is preliminary data.</text>
</comment>
<comment type="similarity">
    <text evidence="1">Belongs to the RutC family.</text>
</comment>
<dbReference type="PANTHER" id="PTHR11803">
    <property type="entry name" value="2-IMINOBUTANOATE/2-IMINOPROPANOATE DEAMINASE RIDA"/>
    <property type="match status" value="1"/>
</dbReference>
<dbReference type="OrthoDB" id="9803101at2"/>
<dbReference type="InterPro" id="IPR006056">
    <property type="entry name" value="RidA"/>
</dbReference>
<proteinExistence type="inferred from homology"/>
<dbReference type="SUPFAM" id="SSF55298">
    <property type="entry name" value="YjgF-like"/>
    <property type="match status" value="1"/>
</dbReference>
<dbReference type="EC" id="3.5.4.-" evidence="2"/>
<dbReference type="PANTHER" id="PTHR11803:SF39">
    <property type="entry name" value="2-IMINOBUTANOATE_2-IMINOPROPANOATE DEAMINASE"/>
    <property type="match status" value="1"/>
</dbReference>
<dbReference type="CDD" id="cd00448">
    <property type="entry name" value="YjgF_YER057c_UK114_family"/>
    <property type="match status" value="1"/>
</dbReference>
<dbReference type="GO" id="GO:0019239">
    <property type="term" value="F:deaminase activity"/>
    <property type="evidence" value="ECO:0007669"/>
    <property type="project" value="TreeGrafter"/>
</dbReference>
<dbReference type="Pfam" id="PF01042">
    <property type="entry name" value="Ribonuc_L-PSP"/>
    <property type="match status" value="1"/>
</dbReference>
<keyword evidence="2" id="KW-0378">Hydrolase</keyword>
<evidence type="ECO:0000313" key="2">
    <source>
        <dbReference type="EMBL" id="OAA83487.1"/>
    </source>
</evidence>
<protein>
    <submittedName>
        <fullName evidence="2">Enamine/imine deaminase</fullName>
        <ecNumber evidence="2">3.5.4.-</ecNumber>
    </submittedName>
</protein>